<comment type="caution">
    <text evidence="5">The sequence shown here is derived from an EMBL/GenBank/DDBJ whole genome shotgun (WGS) entry which is preliminary data.</text>
</comment>
<dbReference type="SUPFAM" id="SSF51395">
    <property type="entry name" value="FMN-linked oxidoreductases"/>
    <property type="match status" value="1"/>
</dbReference>
<dbReference type="GO" id="GO:0005829">
    <property type="term" value="C:cytosol"/>
    <property type="evidence" value="ECO:0007669"/>
    <property type="project" value="TreeGrafter"/>
</dbReference>
<organism evidence="5 6">
    <name type="scientific">Chelatococcus asaccharovorans</name>
    <dbReference type="NCBI Taxonomy" id="28210"/>
    <lineage>
        <taxon>Bacteria</taxon>
        <taxon>Pseudomonadati</taxon>
        <taxon>Pseudomonadota</taxon>
        <taxon>Alphaproteobacteria</taxon>
        <taxon>Hyphomicrobiales</taxon>
        <taxon>Chelatococcaceae</taxon>
        <taxon>Chelatococcus</taxon>
    </lineage>
</organism>
<accession>A0A2V3U5G3</accession>
<dbReference type="NCBIfam" id="NF007899">
    <property type="entry name" value="PRK10605.1"/>
    <property type="match status" value="1"/>
</dbReference>
<dbReference type="PANTHER" id="PTHR22893:SF91">
    <property type="entry name" value="NADPH DEHYDROGENASE 2-RELATED"/>
    <property type="match status" value="1"/>
</dbReference>
<protein>
    <submittedName>
        <fullName evidence="5">N-ethylmaleimide reductase</fullName>
    </submittedName>
</protein>
<dbReference type="InterPro" id="IPR013785">
    <property type="entry name" value="Aldolase_TIM"/>
</dbReference>
<dbReference type="InterPro" id="IPR001155">
    <property type="entry name" value="OxRdtase_FMN_N"/>
</dbReference>
<evidence type="ECO:0000256" key="3">
    <source>
        <dbReference type="ARBA" id="ARBA00023002"/>
    </source>
</evidence>
<dbReference type="CDD" id="cd02933">
    <property type="entry name" value="OYE_like_FMN"/>
    <property type="match status" value="1"/>
</dbReference>
<dbReference type="Gene3D" id="3.20.20.70">
    <property type="entry name" value="Aldolase class I"/>
    <property type="match status" value="1"/>
</dbReference>
<dbReference type="RefSeq" id="WP_110375329.1">
    <property type="nucleotide sequence ID" value="NZ_JAHBRY010000001.1"/>
</dbReference>
<dbReference type="GO" id="GO:0016628">
    <property type="term" value="F:oxidoreductase activity, acting on the CH-CH group of donors, NAD or NADP as acceptor"/>
    <property type="evidence" value="ECO:0007669"/>
    <property type="project" value="UniProtKB-ARBA"/>
</dbReference>
<dbReference type="PANTHER" id="PTHR22893">
    <property type="entry name" value="NADH OXIDOREDUCTASE-RELATED"/>
    <property type="match status" value="1"/>
</dbReference>
<dbReference type="FunFam" id="3.20.20.70:FF:000059">
    <property type="entry name" value="N-ethylmaleimide reductase, FMN-linked"/>
    <property type="match status" value="1"/>
</dbReference>
<comment type="similarity">
    <text evidence="2">Belongs to the NADH:flavin oxidoreductase/NADH oxidase family.</text>
</comment>
<dbReference type="Proteomes" id="UP000248021">
    <property type="component" value="Unassembled WGS sequence"/>
</dbReference>
<evidence type="ECO:0000259" key="4">
    <source>
        <dbReference type="Pfam" id="PF00724"/>
    </source>
</evidence>
<sequence>MAADASILFSPFRLGAIDVANRLVMAPLTRNRAVAGDVPSELAITYYRQRASAGLIVSEGTQISAQGQGYMATPGIYSPAQVEGWRKITDAVHEAGGKIVAQLWHVGRVSSTELQPGGAVPVAPSAIQAKTKTYLAGGFAEVSAPRALALDEIEGIVEDYAAATRNAREAGFDGIELHGANGYLIDQFLKDGTNHRTDRYGGSIENRVRFAVEVATAAVKAWDKGRVGIRLSPVSPANDISDSDPQPLFNHLVAELDTLALAFIHVVEGATGGPRDIAPFDFQALRKAFRGAYIANNGYTRDLAIKALEAGDADLIAFGRAFIANPDLPERLRRDASLAEVKRETLYGGGAEGYTDYPALADAAA</sequence>
<evidence type="ECO:0000313" key="6">
    <source>
        <dbReference type="Proteomes" id="UP000248021"/>
    </source>
</evidence>
<dbReference type="AlphaFoldDB" id="A0A2V3U5G3"/>
<evidence type="ECO:0000313" key="5">
    <source>
        <dbReference type="EMBL" id="PXW58013.1"/>
    </source>
</evidence>
<reference evidence="5 6" key="1">
    <citation type="submission" date="2018-05" db="EMBL/GenBank/DDBJ databases">
        <title>Genomic Encyclopedia of Type Strains, Phase IV (KMG-IV): sequencing the most valuable type-strain genomes for metagenomic binning, comparative biology and taxonomic classification.</title>
        <authorList>
            <person name="Goeker M."/>
        </authorList>
    </citation>
    <scope>NUCLEOTIDE SEQUENCE [LARGE SCALE GENOMIC DNA]</scope>
    <source>
        <strain evidence="5 6">DSM 6462</strain>
    </source>
</reference>
<proteinExistence type="inferred from homology"/>
<evidence type="ECO:0000256" key="2">
    <source>
        <dbReference type="ARBA" id="ARBA00005979"/>
    </source>
</evidence>
<comment type="cofactor">
    <cofactor evidence="1">
        <name>FMN</name>
        <dbReference type="ChEBI" id="CHEBI:58210"/>
    </cofactor>
</comment>
<feature type="domain" description="NADH:flavin oxidoreductase/NADH oxidase N-terminal" evidence="4">
    <location>
        <begin position="8"/>
        <end position="334"/>
    </location>
</feature>
<keyword evidence="6" id="KW-1185">Reference proteome</keyword>
<gene>
    <name evidence="5" type="ORF">C7450_106186</name>
</gene>
<evidence type="ECO:0000256" key="1">
    <source>
        <dbReference type="ARBA" id="ARBA00001917"/>
    </source>
</evidence>
<name>A0A2V3U5G3_9HYPH</name>
<keyword evidence="3" id="KW-0560">Oxidoreductase</keyword>
<dbReference type="OrthoDB" id="9804454at2"/>
<dbReference type="GO" id="GO:0010181">
    <property type="term" value="F:FMN binding"/>
    <property type="evidence" value="ECO:0007669"/>
    <property type="project" value="InterPro"/>
</dbReference>
<dbReference type="InterPro" id="IPR045247">
    <property type="entry name" value="Oye-like"/>
</dbReference>
<dbReference type="EMBL" id="QJJK01000006">
    <property type="protein sequence ID" value="PXW58013.1"/>
    <property type="molecule type" value="Genomic_DNA"/>
</dbReference>
<dbReference type="Pfam" id="PF00724">
    <property type="entry name" value="Oxidored_FMN"/>
    <property type="match status" value="1"/>
</dbReference>